<gene>
    <name evidence="2" type="ORF">Agabi119p4_7448</name>
</gene>
<protein>
    <submittedName>
        <fullName evidence="2">Uncharacterized protein</fullName>
    </submittedName>
</protein>
<dbReference type="EMBL" id="JABXXO010000010">
    <property type="protein sequence ID" value="KAF7768205.1"/>
    <property type="molecule type" value="Genomic_DNA"/>
</dbReference>
<keyword evidence="1" id="KW-0472">Membrane</keyword>
<name>A0A8H7C885_AGABI</name>
<sequence>MSQRVAPRDHTWKTSTGSDLYLATFLTTLCLLLFGSCAILIRSIVLRRRLRRRLQGPFFADGMGTVHPPRRRKRRPKFHTHWISPVVGSHWQDIMPLSLRFVLGKRSPKTEQPKTEVKMETKRFGLWSRSTSTPPEDPTTTPTKLEIAQISVLIEMPSLHHSALYGAPKPSYLDDELPELVIGYARCYKHDFATHHQTEEEKDCHPRI</sequence>
<evidence type="ECO:0000313" key="3">
    <source>
        <dbReference type="Proteomes" id="UP000629468"/>
    </source>
</evidence>
<proteinExistence type="predicted"/>
<dbReference type="Proteomes" id="UP000629468">
    <property type="component" value="Unassembled WGS sequence"/>
</dbReference>
<feature type="transmembrane region" description="Helical" evidence="1">
    <location>
        <begin position="20"/>
        <end position="45"/>
    </location>
</feature>
<evidence type="ECO:0000313" key="2">
    <source>
        <dbReference type="EMBL" id="KAF7768205.1"/>
    </source>
</evidence>
<accession>A0A8H7C885</accession>
<dbReference type="AlphaFoldDB" id="A0A8H7C885"/>
<reference evidence="2 3" key="1">
    <citation type="journal article" name="Sci. Rep.">
        <title>Telomere-to-telomere assembled and centromere annotated genomes of the two main subspecies of the button mushroom Agaricus bisporus reveal especially polymorphic chromosome ends.</title>
        <authorList>
            <person name="Sonnenberg A.S.M."/>
            <person name="Sedaghat-Telgerd N."/>
            <person name="Lavrijssen B."/>
            <person name="Ohm R.A."/>
            <person name="Hendrickx P.M."/>
            <person name="Scholtmeijer K."/>
            <person name="Baars J.J.P."/>
            <person name="van Peer A."/>
        </authorList>
    </citation>
    <scope>NUCLEOTIDE SEQUENCE [LARGE SCALE GENOMIC DNA]</scope>
    <source>
        <strain evidence="2 3">H119_p4</strain>
    </source>
</reference>
<organism evidence="2 3">
    <name type="scientific">Agaricus bisporus var. burnettii</name>
    <dbReference type="NCBI Taxonomy" id="192524"/>
    <lineage>
        <taxon>Eukaryota</taxon>
        <taxon>Fungi</taxon>
        <taxon>Dikarya</taxon>
        <taxon>Basidiomycota</taxon>
        <taxon>Agaricomycotina</taxon>
        <taxon>Agaricomycetes</taxon>
        <taxon>Agaricomycetidae</taxon>
        <taxon>Agaricales</taxon>
        <taxon>Agaricineae</taxon>
        <taxon>Agaricaceae</taxon>
        <taxon>Agaricus</taxon>
    </lineage>
</organism>
<comment type="caution">
    <text evidence="2">The sequence shown here is derived from an EMBL/GenBank/DDBJ whole genome shotgun (WGS) entry which is preliminary data.</text>
</comment>
<evidence type="ECO:0000256" key="1">
    <source>
        <dbReference type="SAM" id="Phobius"/>
    </source>
</evidence>
<keyword evidence="1" id="KW-1133">Transmembrane helix</keyword>
<keyword evidence="1" id="KW-0812">Transmembrane</keyword>